<keyword evidence="12 14" id="KW-0418">Kinase</keyword>
<comment type="catalytic activity">
    <reaction evidence="1 12">
        <text>adenosine 5'-phosphosulfate + ATP = 3'-phosphoadenylyl sulfate + ADP + H(+)</text>
        <dbReference type="Rhea" id="RHEA:24152"/>
        <dbReference type="ChEBI" id="CHEBI:15378"/>
        <dbReference type="ChEBI" id="CHEBI:30616"/>
        <dbReference type="ChEBI" id="CHEBI:58243"/>
        <dbReference type="ChEBI" id="CHEBI:58339"/>
        <dbReference type="ChEBI" id="CHEBI:456216"/>
        <dbReference type="EC" id="2.7.1.25"/>
    </reaction>
</comment>
<comment type="similarity">
    <text evidence="3">In the C-terminal section; belongs to the APS kinase family.</text>
</comment>
<dbReference type="SUPFAM" id="SSF52540">
    <property type="entry name" value="P-loop containing nucleoside triphosphate hydrolases"/>
    <property type="match status" value="2"/>
</dbReference>
<dbReference type="FunFam" id="3.40.50.300:FF:000119">
    <property type="entry name" value="Sulfate adenylyltransferase subunit 1"/>
    <property type="match status" value="1"/>
</dbReference>
<dbReference type="UniPathway" id="UPA00140">
    <property type="reaction ID" value="UER00205"/>
</dbReference>
<dbReference type="STRING" id="1797532.A2729_05850"/>
<keyword evidence="5 12" id="KW-0808">Transferase</keyword>
<evidence type="ECO:0000256" key="5">
    <source>
        <dbReference type="ARBA" id="ARBA00022679"/>
    </source>
</evidence>
<dbReference type="Gene3D" id="2.40.30.10">
    <property type="entry name" value="Translation factors"/>
    <property type="match status" value="2"/>
</dbReference>
<dbReference type="Proteomes" id="UP000178930">
    <property type="component" value="Unassembled WGS sequence"/>
</dbReference>
<dbReference type="NCBIfam" id="TIGR02034">
    <property type="entry name" value="CysN"/>
    <property type="match status" value="1"/>
</dbReference>
<evidence type="ECO:0000256" key="11">
    <source>
        <dbReference type="ARBA" id="ARBA00049370"/>
    </source>
</evidence>
<dbReference type="GO" id="GO:0003924">
    <property type="term" value="F:GTPase activity"/>
    <property type="evidence" value="ECO:0007669"/>
    <property type="project" value="InterPro"/>
</dbReference>
<name>A0A1G1XU38_9BACT</name>
<feature type="active site" description="Phosphoserine intermediate" evidence="12">
    <location>
        <position position="518"/>
    </location>
</feature>
<dbReference type="SUPFAM" id="SSF50465">
    <property type="entry name" value="EF-Tu/eEF-1alpha/eIF2-gamma C-terminal domain"/>
    <property type="match status" value="1"/>
</dbReference>
<dbReference type="InterPro" id="IPR059117">
    <property type="entry name" value="APS_kinase_dom"/>
</dbReference>
<comment type="catalytic activity">
    <reaction evidence="11">
        <text>sulfate + ATP + H(+) = adenosine 5'-phosphosulfate + diphosphate</text>
        <dbReference type="Rhea" id="RHEA:18133"/>
        <dbReference type="ChEBI" id="CHEBI:15378"/>
        <dbReference type="ChEBI" id="CHEBI:16189"/>
        <dbReference type="ChEBI" id="CHEBI:30616"/>
        <dbReference type="ChEBI" id="CHEBI:33019"/>
        <dbReference type="ChEBI" id="CHEBI:58243"/>
        <dbReference type="EC" id="2.7.7.4"/>
    </reaction>
</comment>
<dbReference type="PROSITE" id="PS51722">
    <property type="entry name" value="G_TR_2"/>
    <property type="match status" value="1"/>
</dbReference>
<evidence type="ECO:0000256" key="1">
    <source>
        <dbReference type="ARBA" id="ARBA00001823"/>
    </source>
</evidence>
<dbReference type="InterPro" id="IPR044139">
    <property type="entry name" value="CysN_NoDQ_III"/>
</dbReference>
<feature type="binding site" evidence="12">
    <location>
        <begin position="444"/>
        <end position="451"/>
    </location>
    <ligand>
        <name>ATP</name>
        <dbReference type="ChEBI" id="CHEBI:30616"/>
    </ligand>
</feature>
<feature type="domain" description="Tr-type G" evidence="13">
    <location>
        <begin position="10"/>
        <end position="222"/>
    </location>
</feature>
<keyword evidence="12" id="KW-0597">Phosphoprotein</keyword>
<dbReference type="InterPro" id="IPR050100">
    <property type="entry name" value="TRAFAC_GTPase_members"/>
</dbReference>
<dbReference type="CDD" id="cd03695">
    <property type="entry name" value="CysN_NodQ_II"/>
    <property type="match status" value="1"/>
</dbReference>
<dbReference type="GO" id="GO:0004781">
    <property type="term" value="F:sulfate adenylyltransferase (ATP) activity"/>
    <property type="evidence" value="ECO:0007669"/>
    <property type="project" value="UniProtKB-EC"/>
</dbReference>
<evidence type="ECO:0000256" key="12">
    <source>
        <dbReference type="HAMAP-Rule" id="MF_00065"/>
    </source>
</evidence>
<evidence type="ECO:0000313" key="14">
    <source>
        <dbReference type="EMBL" id="OGY43106.1"/>
    </source>
</evidence>
<comment type="similarity">
    <text evidence="12">Belongs to the APS kinase family.</text>
</comment>
<organism evidence="14 15">
    <name type="scientific">Candidatus Buchananbacteria bacterium RIFCSPHIGHO2_01_FULL_39_14</name>
    <dbReference type="NCBI Taxonomy" id="1797532"/>
    <lineage>
        <taxon>Bacteria</taxon>
        <taxon>Candidatus Buchananiibacteriota</taxon>
    </lineage>
</organism>
<evidence type="ECO:0000256" key="2">
    <source>
        <dbReference type="ARBA" id="ARBA00002357"/>
    </source>
</evidence>
<dbReference type="GO" id="GO:0004020">
    <property type="term" value="F:adenylylsulfate kinase activity"/>
    <property type="evidence" value="ECO:0007669"/>
    <property type="project" value="UniProtKB-UniRule"/>
</dbReference>
<comment type="caution">
    <text evidence="14">The sequence shown here is derived from an EMBL/GenBank/DDBJ whole genome shotgun (WGS) entry which is preliminary data.</text>
</comment>
<comment type="similarity">
    <text evidence="4">In the N-terminal section; belongs to the TRAFAC class translation factor GTPase superfamily. Classic translation factor GTPase family. CysN/NodQ subfamily.</text>
</comment>
<dbReference type="GO" id="GO:0070814">
    <property type="term" value="P:hydrogen sulfide biosynthetic process"/>
    <property type="evidence" value="ECO:0007669"/>
    <property type="project" value="UniProtKB-UniRule"/>
</dbReference>
<evidence type="ECO:0000313" key="15">
    <source>
        <dbReference type="Proteomes" id="UP000178930"/>
    </source>
</evidence>
<dbReference type="GO" id="GO:0005524">
    <property type="term" value="F:ATP binding"/>
    <property type="evidence" value="ECO:0007669"/>
    <property type="project" value="UniProtKB-UniRule"/>
</dbReference>
<dbReference type="EMBL" id="MHIB01000042">
    <property type="protein sequence ID" value="OGY43106.1"/>
    <property type="molecule type" value="Genomic_DNA"/>
</dbReference>
<dbReference type="InterPro" id="IPR009001">
    <property type="entry name" value="Transl_elong_EF1A/Init_IF2_C"/>
</dbReference>
<keyword evidence="10" id="KW-0511">Multifunctional enzyme</keyword>
<dbReference type="CDD" id="cd02027">
    <property type="entry name" value="APSK"/>
    <property type="match status" value="1"/>
</dbReference>
<dbReference type="PANTHER" id="PTHR23115">
    <property type="entry name" value="TRANSLATION FACTOR"/>
    <property type="match status" value="1"/>
</dbReference>
<keyword evidence="6" id="KW-0548">Nucleotidyltransferase</keyword>
<keyword evidence="8 12" id="KW-0067">ATP-binding</keyword>
<dbReference type="InterPro" id="IPR011779">
    <property type="entry name" value="SO4_adenylTrfase_lsu"/>
</dbReference>
<dbReference type="GO" id="GO:0005525">
    <property type="term" value="F:GTP binding"/>
    <property type="evidence" value="ECO:0007669"/>
    <property type="project" value="UniProtKB-KW"/>
</dbReference>
<dbReference type="HAMAP" id="MF_00065">
    <property type="entry name" value="Adenylyl_sulf_kinase"/>
    <property type="match status" value="1"/>
</dbReference>
<evidence type="ECO:0000259" key="13">
    <source>
        <dbReference type="PROSITE" id="PS51722"/>
    </source>
</evidence>
<dbReference type="InterPro" id="IPR054696">
    <property type="entry name" value="GTP-eEF1A_C"/>
</dbReference>
<dbReference type="InterPro" id="IPR044138">
    <property type="entry name" value="CysN_II"/>
</dbReference>
<dbReference type="NCBIfam" id="NF003013">
    <property type="entry name" value="PRK03846.1"/>
    <property type="match status" value="1"/>
</dbReference>
<dbReference type="Pfam" id="PF01583">
    <property type="entry name" value="APS_kinase"/>
    <property type="match status" value="1"/>
</dbReference>
<dbReference type="GO" id="GO:0000103">
    <property type="term" value="P:sulfate assimilation"/>
    <property type="evidence" value="ECO:0007669"/>
    <property type="project" value="UniProtKB-UniRule"/>
</dbReference>
<dbReference type="EC" id="2.7.1.25" evidence="12"/>
<evidence type="ECO:0000256" key="7">
    <source>
        <dbReference type="ARBA" id="ARBA00022741"/>
    </source>
</evidence>
<dbReference type="Pfam" id="PF22594">
    <property type="entry name" value="GTP-eEF1A_C"/>
    <property type="match status" value="1"/>
</dbReference>
<dbReference type="InterPro" id="IPR041757">
    <property type="entry name" value="CysN_GTP-bd"/>
</dbReference>
<dbReference type="InterPro" id="IPR002891">
    <property type="entry name" value="APS"/>
</dbReference>
<proteinExistence type="inferred from homology"/>
<dbReference type="CDD" id="cd04166">
    <property type="entry name" value="CysN_ATPS"/>
    <property type="match status" value="1"/>
</dbReference>
<keyword evidence="7 12" id="KW-0547">Nucleotide-binding</keyword>
<accession>A0A1G1XU38</accession>
<protein>
    <recommendedName>
        <fullName evidence="12">Adenylyl-sulfate kinase</fullName>
        <ecNumber evidence="12">2.7.1.25</ecNumber>
    </recommendedName>
    <alternativeName>
        <fullName evidence="12">APS kinase</fullName>
    </alternativeName>
    <alternativeName>
        <fullName evidence="12">ATP adenosine-5'-phosphosulfate 3'-phosphotransferase</fullName>
    </alternativeName>
    <alternativeName>
        <fullName evidence="12">Adenosine-5'-phosphosulfate kinase</fullName>
    </alternativeName>
</protein>
<dbReference type="NCBIfam" id="NF004035">
    <property type="entry name" value="PRK05506.1"/>
    <property type="match status" value="1"/>
</dbReference>
<evidence type="ECO:0000256" key="6">
    <source>
        <dbReference type="ARBA" id="ARBA00022695"/>
    </source>
</evidence>
<dbReference type="SUPFAM" id="SSF50447">
    <property type="entry name" value="Translation proteins"/>
    <property type="match status" value="1"/>
</dbReference>
<reference evidence="14 15" key="1">
    <citation type="journal article" date="2016" name="Nat. Commun.">
        <title>Thousands of microbial genomes shed light on interconnected biogeochemical processes in an aquifer system.</title>
        <authorList>
            <person name="Anantharaman K."/>
            <person name="Brown C.T."/>
            <person name="Hug L.A."/>
            <person name="Sharon I."/>
            <person name="Castelle C.J."/>
            <person name="Probst A.J."/>
            <person name="Thomas B.C."/>
            <person name="Singh A."/>
            <person name="Wilkins M.J."/>
            <person name="Karaoz U."/>
            <person name="Brodie E.L."/>
            <person name="Williams K.H."/>
            <person name="Hubbard S.S."/>
            <person name="Banfield J.F."/>
        </authorList>
    </citation>
    <scope>NUCLEOTIDE SEQUENCE [LARGE SCALE GENOMIC DNA]</scope>
</reference>
<dbReference type="PRINTS" id="PR00315">
    <property type="entry name" value="ELONGATNFCT"/>
</dbReference>
<dbReference type="AlphaFoldDB" id="A0A1G1XU38"/>
<dbReference type="Pfam" id="PF00009">
    <property type="entry name" value="GTP_EFTU"/>
    <property type="match status" value="1"/>
</dbReference>
<sequence length="607" mass="68555">MEKNLINQNLELVKVVFAGSVDDGKSTLIGRLFHDTNQIYRDQLAAIKTASARQGSDNLDLSLFTDGLVQEREQKITIDVAHRYFSTPFRRFIIADVPGHEEYTRNMVSGSSGADVAVILVDAQKGLVEQTKRHLFIVSLLKIPHLLVVINKMDLVAYRQEEFEKIRNDFISFAAKLNISDLQFIPVSALTGELIVEQSERLPWYHGPTVLGFLENLELTSSRNLIDFRFPVQLVLRPDQNFRGYAGTIVSGEIKKNEEVMILPSGKKAKIKSIIADQKETELAFCPQPVVIELDREISLNRGEMLVRPNNLCEISQEFEAMVFWLAKKPARKNQRFLIKQTTKTTTGFFDQVIYQIEINTLHRKQSQGLAENQVGKVIIKTLEPLLFDPYQKNKATGSFIMIDEETNNTVGAGIILGSKRNLATTKKELKSRRATAPVLWFTGLSGAGKTTIADRVKEKLEEMGLAVERIDGDDLRQLISSDLGFSAQDRDKNIARAVYLCQLLSKHGVIVLATFISPYSKQRELVKSQVGNFIEIFVNAPLEICEKRDVKGLYQKARRGEVEYFTGIADGYEKPKNPELELKTDKLTVDQSIDKVIDYLTQNNLI</sequence>
<dbReference type="CDD" id="cd04095">
    <property type="entry name" value="CysN_NoDQ_III"/>
    <property type="match status" value="1"/>
</dbReference>
<keyword evidence="9" id="KW-0342">GTP-binding</keyword>
<dbReference type="InterPro" id="IPR009000">
    <property type="entry name" value="Transl_B-barrel_sf"/>
</dbReference>
<evidence type="ECO:0000256" key="9">
    <source>
        <dbReference type="ARBA" id="ARBA00023134"/>
    </source>
</evidence>
<dbReference type="Gene3D" id="3.40.50.300">
    <property type="entry name" value="P-loop containing nucleotide triphosphate hydrolases"/>
    <property type="match status" value="2"/>
</dbReference>
<comment type="function">
    <text evidence="2">APS kinase catalyzes the synthesis of activated sulfate.</text>
</comment>
<comment type="pathway">
    <text evidence="12">Sulfur metabolism; hydrogen sulfide biosynthesis; sulfite from sulfate: step 2/3.</text>
</comment>
<dbReference type="NCBIfam" id="TIGR00455">
    <property type="entry name" value="apsK"/>
    <property type="match status" value="1"/>
</dbReference>
<gene>
    <name evidence="12" type="primary">cysC</name>
    <name evidence="14" type="ORF">A2729_05850</name>
</gene>
<evidence type="ECO:0000256" key="4">
    <source>
        <dbReference type="ARBA" id="ARBA00007237"/>
    </source>
</evidence>
<dbReference type="InterPro" id="IPR027417">
    <property type="entry name" value="P-loop_NTPase"/>
</dbReference>
<evidence type="ECO:0000256" key="8">
    <source>
        <dbReference type="ARBA" id="ARBA00022840"/>
    </source>
</evidence>
<evidence type="ECO:0000256" key="10">
    <source>
        <dbReference type="ARBA" id="ARBA00023268"/>
    </source>
</evidence>
<comment type="function">
    <text evidence="12">Catalyzes the synthesis of activated sulfate.</text>
</comment>
<evidence type="ECO:0000256" key="3">
    <source>
        <dbReference type="ARBA" id="ARBA00005438"/>
    </source>
</evidence>
<dbReference type="InterPro" id="IPR000795">
    <property type="entry name" value="T_Tr_GTP-bd_dom"/>
</dbReference>